<organism evidence="3 4">
    <name type="scientific">Helianthus annuus</name>
    <name type="common">Common sunflower</name>
    <dbReference type="NCBI Taxonomy" id="4232"/>
    <lineage>
        <taxon>Eukaryota</taxon>
        <taxon>Viridiplantae</taxon>
        <taxon>Streptophyta</taxon>
        <taxon>Embryophyta</taxon>
        <taxon>Tracheophyta</taxon>
        <taxon>Spermatophyta</taxon>
        <taxon>Magnoliopsida</taxon>
        <taxon>eudicotyledons</taxon>
        <taxon>Gunneridae</taxon>
        <taxon>Pentapetalae</taxon>
        <taxon>asterids</taxon>
        <taxon>campanulids</taxon>
        <taxon>Asterales</taxon>
        <taxon>Asteraceae</taxon>
        <taxon>Asteroideae</taxon>
        <taxon>Heliantheae alliance</taxon>
        <taxon>Heliantheae</taxon>
        <taxon>Helianthus</taxon>
    </lineage>
</organism>
<comment type="similarity">
    <text evidence="1">Belongs to the ARG7 family.</text>
</comment>
<dbReference type="InParanoid" id="A0A251S362"/>
<keyword evidence="4" id="KW-1185">Reference proteome</keyword>
<evidence type="ECO:0000313" key="4">
    <source>
        <dbReference type="Proteomes" id="UP000215914"/>
    </source>
</evidence>
<reference evidence="2 4" key="1">
    <citation type="journal article" date="2017" name="Nature">
        <title>The sunflower genome provides insights into oil metabolism, flowering and Asterid evolution.</title>
        <authorList>
            <person name="Badouin H."/>
            <person name="Gouzy J."/>
            <person name="Grassa C.J."/>
            <person name="Murat F."/>
            <person name="Staton S.E."/>
            <person name="Cottret L."/>
            <person name="Lelandais-Briere C."/>
            <person name="Owens G.L."/>
            <person name="Carrere S."/>
            <person name="Mayjonade B."/>
            <person name="Legrand L."/>
            <person name="Gill N."/>
            <person name="Kane N.C."/>
            <person name="Bowers J.E."/>
            <person name="Hubner S."/>
            <person name="Bellec A."/>
            <person name="Berard A."/>
            <person name="Berges H."/>
            <person name="Blanchet N."/>
            <person name="Boniface M.C."/>
            <person name="Brunel D."/>
            <person name="Catrice O."/>
            <person name="Chaidir N."/>
            <person name="Claudel C."/>
            <person name="Donnadieu C."/>
            <person name="Faraut T."/>
            <person name="Fievet G."/>
            <person name="Helmstetter N."/>
            <person name="King M."/>
            <person name="Knapp S.J."/>
            <person name="Lai Z."/>
            <person name="Le Paslier M.C."/>
            <person name="Lippi Y."/>
            <person name="Lorenzon L."/>
            <person name="Mandel J.R."/>
            <person name="Marage G."/>
            <person name="Marchand G."/>
            <person name="Marquand E."/>
            <person name="Bret-Mestries E."/>
            <person name="Morien E."/>
            <person name="Nambeesan S."/>
            <person name="Nguyen T."/>
            <person name="Pegot-Espagnet P."/>
            <person name="Pouilly N."/>
            <person name="Raftis F."/>
            <person name="Sallet E."/>
            <person name="Schiex T."/>
            <person name="Thomas J."/>
            <person name="Vandecasteele C."/>
            <person name="Vares D."/>
            <person name="Vear F."/>
            <person name="Vautrin S."/>
            <person name="Crespi M."/>
            <person name="Mangin B."/>
            <person name="Burke J.M."/>
            <person name="Salse J."/>
            <person name="Munos S."/>
            <person name="Vincourt P."/>
            <person name="Rieseberg L.H."/>
            <person name="Langlade N.B."/>
        </authorList>
    </citation>
    <scope>NUCLEOTIDE SEQUENCE [LARGE SCALE GENOMIC DNA]</scope>
    <source>
        <strain evidence="4">cv. SF193</strain>
        <tissue evidence="2">Leaves</tissue>
    </source>
</reference>
<reference evidence="3" key="2">
    <citation type="submission" date="2017-02" db="EMBL/GenBank/DDBJ databases">
        <title>Sunflower complete genome.</title>
        <authorList>
            <person name="Langlade N."/>
            <person name="Munos S."/>
        </authorList>
    </citation>
    <scope>NUCLEOTIDE SEQUENCE [LARGE SCALE GENOMIC DNA]</scope>
    <source>
        <tissue evidence="3">Leaves</tissue>
    </source>
</reference>
<dbReference type="EMBL" id="MNCJ02000327">
    <property type="protein sequence ID" value="KAF5778518.1"/>
    <property type="molecule type" value="Genomic_DNA"/>
</dbReference>
<dbReference type="PANTHER" id="PTHR31175">
    <property type="entry name" value="AUXIN-RESPONSIVE FAMILY PROTEIN"/>
    <property type="match status" value="1"/>
</dbReference>
<protein>
    <submittedName>
        <fullName evidence="2 3">Small auxin-up RNA</fullName>
    </submittedName>
</protein>
<name>A0A251S362_HELAN</name>
<proteinExistence type="inferred from homology"/>
<dbReference type="Proteomes" id="UP000215914">
    <property type="component" value="Chromosome 16"/>
</dbReference>
<dbReference type="STRING" id="4232.A0A251S362"/>
<dbReference type="EMBL" id="CM007905">
    <property type="protein sequence ID" value="OTF92969.1"/>
    <property type="molecule type" value="Genomic_DNA"/>
</dbReference>
<dbReference type="Gramene" id="mRNA:HanXRQr2_Chr12g0548461">
    <property type="protein sequence ID" value="CDS:HanXRQr2_Chr12g0548461.1"/>
    <property type="gene ID" value="HanXRQr2_Chr12g0548461"/>
</dbReference>
<dbReference type="AlphaFoldDB" id="A0A251S362"/>
<dbReference type="InterPro" id="IPR003676">
    <property type="entry name" value="SAUR_fam"/>
</dbReference>
<sequence length="201" mass="22906">MFGLPYNVGEPITLFCPLVLFLYSSKAFVMTIIKFNDVSYINKYPSPSIKSKQIKHRAFSLCILQTLLISSSQHINNMISAKKLIRTATLRQKGITSRKIDKGHFAVYTSDETRFVMPLSYLKNDIFQKVLMVAGDEYGSQPDGPIRLPFEATFMKYIISLIERCVCNHLQKELLTSIITSEMCSSIQVEQNHHQVPISSF</sequence>
<dbReference type="PANTHER" id="PTHR31175:SF50">
    <property type="entry name" value="AUXIN-RESPONSIVE PROTEIN FAMILY, PUTATIVE-RELATED"/>
    <property type="match status" value="1"/>
</dbReference>
<evidence type="ECO:0000313" key="2">
    <source>
        <dbReference type="EMBL" id="KAF5778518.1"/>
    </source>
</evidence>
<evidence type="ECO:0000256" key="1">
    <source>
        <dbReference type="ARBA" id="ARBA00006974"/>
    </source>
</evidence>
<dbReference type="GO" id="GO:0009733">
    <property type="term" value="P:response to auxin"/>
    <property type="evidence" value="ECO:0007669"/>
    <property type="project" value="InterPro"/>
</dbReference>
<evidence type="ECO:0000313" key="3">
    <source>
        <dbReference type="EMBL" id="OTF92969.1"/>
    </source>
</evidence>
<accession>A0A251S362</accession>
<gene>
    <name evidence="3" type="ORF">HannXRQ_Chr16g0527791</name>
    <name evidence="2" type="ORF">HanXRQr2_Chr12g0548461</name>
</gene>
<dbReference type="Pfam" id="PF02519">
    <property type="entry name" value="Auxin_inducible"/>
    <property type="match status" value="1"/>
</dbReference>
<reference evidence="2" key="3">
    <citation type="submission" date="2020-06" db="EMBL/GenBank/DDBJ databases">
        <title>Helianthus annuus Genome sequencing and assembly Release 2.</title>
        <authorList>
            <person name="Gouzy J."/>
            <person name="Langlade N."/>
            <person name="Munos S."/>
        </authorList>
    </citation>
    <scope>NUCLEOTIDE SEQUENCE</scope>
    <source>
        <tissue evidence="2">Leaves</tissue>
    </source>
</reference>